<dbReference type="PANTHER" id="PTHR46825:SF9">
    <property type="entry name" value="BETA-LACTAMASE-RELATED DOMAIN-CONTAINING PROTEIN"/>
    <property type="match status" value="1"/>
</dbReference>
<feature type="domain" description="Beta-lactamase-related" evidence="1">
    <location>
        <begin position="37"/>
        <end position="338"/>
    </location>
</feature>
<reference evidence="2 3" key="1">
    <citation type="submission" date="2017-06" db="EMBL/GenBank/DDBJ databases">
        <authorList>
            <consortium name="Pathogen Informatics"/>
        </authorList>
    </citation>
    <scope>NUCLEOTIDE SEQUENCE [LARGE SCALE GENOMIC DNA]</scope>
    <source>
        <strain evidence="2 3">NCTC12149</strain>
    </source>
</reference>
<keyword evidence="2" id="KW-0121">Carboxypeptidase</keyword>
<dbReference type="GO" id="GO:0009002">
    <property type="term" value="F:serine-type D-Ala-D-Ala carboxypeptidase activity"/>
    <property type="evidence" value="ECO:0007669"/>
    <property type="project" value="UniProtKB-EC"/>
</dbReference>
<dbReference type="PANTHER" id="PTHR46825">
    <property type="entry name" value="D-ALANYL-D-ALANINE-CARBOXYPEPTIDASE/ENDOPEPTIDASE AMPH"/>
    <property type="match status" value="1"/>
</dbReference>
<dbReference type="EC" id="3.4.16.4" evidence="2"/>
<evidence type="ECO:0000313" key="3">
    <source>
        <dbReference type="Proteomes" id="UP000215355"/>
    </source>
</evidence>
<gene>
    <name evidence="2" type="ORF">SAMEA4412673_01891</name>
</gene>
<accession>A0AAJ4XBE8</accession>
<evidence type="ECO:0000313" key="2">
    <source>
        <dbReference type="EMBL" id="SNV49864.1"/>
    </source>
</evidence>
<dbReference type="InterPro" id="IPR050491">
    <property type="entry name" value="AmpC-like"/>
</dbReference>
<dbReference type="AlphaFoldDB" id="A0AAJ4XBE8"/>
<dbReference type="InterPro" id="IPR001466">
    <property type="entry name" value="Beta-lactam-related"/>
</dbReference>
<keyword evidence="2" id="KW-0645">Protease</keyword>
<name>A0AAJ4XBE8_9SPHI</name>
<dbReference type="Gene3D" id="3.40.710.10">
    <property type="entry name" value="DD-peptidase/beta-lactamase superfamily"/>
    <property type="match status" value="1"/>
</dbReference>
<dbReference type="Proteomes" id="UP000215355">
    <property type="component" value="Chromosome 1"/>
</dbReference>
<dbReference type="RefSeq" id="WP_093096048.1">
    <property type="nucleotide sequence ID" value="NZ_FNGK01000001.1"/>
</dbReference>
<dbReference type="KEGG" id="smiz:4412673_01891"/>
<dbReference type="SUPFAM" id="SSF56601">
    <property type="entry name" value="beta-lactamase/transpeptidase-like"/>
    <property type="match status" value="1"/>
</dbReference>
<dbReference type="Pfam" id="PF00144">
    <property type="entry name" value="Beta-lactamase"/>
    <property type="match status" value="1"/>
</dbReference>
<protein>
    <submittedName>
        <fullName evidence="2">D-alanyl-D-alanine carboxypeptidase</fullName>
        <ecNumber evidence="2">3.4.16.4</ecNumber>
    </submittedName>
</protein>
<keyword evidence="2" id="KW-0378">Hydrolase</keyword>
<organism evidence="2 3">
    <name type="scientific">Sphingobacterium mizutaii</name>
    <dbReference type="NCBI Taxonomy" id="1010"/>
    <lineage>
        <taxon>Bacteria</taxon>
        <taxon>Pseudomonadati</taxon>
        <taxon>Bacteroidota</taxon>
        <taxon>Sphingobacteriia</taxon>
        <taxon>Sphingobacteriales</taxon>
        <taxon>Sphingobacteriaceae</taxon>
        <taxon>Sphingobacterium</taxon>
    </lineage>
</organism>
<proteinExistence type="predicted"/>
<dbReference type="EMBL" id="LT906468">
    <property type="protein sequence ID" value="SNV49864.1"/>
    <property type="molecule type" value="Genomic_DNA"/>
</dbReference>
<sequence>MKHIIIATILIFSMQLAFSQGDVKSKLDDLLKEYYPKDNDPGIVLQVYDNNNNTIFAKGQGIADLKTGRKIDLHTNFRMASVSKQVTAAAIYQLIQENKIDVNTAMLSDFFPSLKGEIRNATIPQLLNHSSGIVDYEEIIPKGLKKQLRDSDVLKLIEPLDRVYFSPGTKFRYSNTAYCLLALIVEEVSGQGFSEYVWEHFFKPLNMQKSLVYNPEDEIKDRAFGYHLKGDEFVFADQSITSATKGDGGVYTSANEYKLWNQAFIQLLEKDPAYSDFLTGNLIPMNKDCSYSIGKFIAKDQFGNLVYFHTGESTGFNNLVMSIPKKNINLSIFTNRDDKKINPFIEELLNIMDIQLMQQEKKPVFKWLSDTYANEH</sequence>
<evidence type="ECO:0000259" key="1">
    <source>
        <dbReference type="Pfam" id="PF00144"/>
    </source>
</evidence>
<dbReference type="InterPro" id="IPR012338">
    <property type="entry name" value="Beta-lactam/transpept-like"/>
</dbReference>